<dbReference type="KEGG" id="amr:AM1_3996"/>
<dbReference type="eggNOG" id="COG2755">
    <property type="taxonomic scope" value="Bacteria"/>
</dbReference>
<keyword evidence="5" id="KW-1185">Reference proteome</keyword>
<dbReference type="RefSeq" id="WP_012164336.1">
    <property type="nucleotide sequence ID" value="NC_009925.1"/>
</dbReference>
<accession>B0C9G7</accession>
<dbReference type="OrthoDB" id="572495at2"/>
<evidence type="ECO:0000256" key="2">
    <source>
        <dbReference type="SAM" id="SignalP"/>
    </source>
</evidence>
<feature type="compositionally biased region" description="Low complexity" evidence="1">
    <location>
        <begin position="184"/>
        <end position="203"/>
    </location>
</feature>
<name>B0C9G7_ACAM1</name>
<dbReference type="InterPro" id="IPR010802">
    <property type="entry name" value="DUF1400"/>
</dbReference>
<evidence type="ECO:0000256" key="1">
    <source>
        <dbReference type="SAM" id="MobiDB-lite"/>
    </source>
</evidence>
<evidence type="ECO:0000259" key="3">
    <source>
        <dbReference type="Pfam" id="PF07176"/>
    </source>
</evidence>
<dbReference type="HOGENOM" id="CLU_107447_2_0_3"/>
<dbReference type="Proteomes" id="UP000000268">
    <property type="component" value="Chromosome"/>
</dbReference>
<feature type="region of interest" description="Disordered" evidence="1">
    <location>
        <begin position="176"/>
        <end position="224"/>
    </location>
</feature>
<feature type="signal peptide" evidence="2">
    <location>
        <begin position="1"/>
        <end position="27"/>
    </location>
</feature>
<protein>
    <recommendedName>
        <fullName evidence="3">DUF1400 domain-containing protein</fullName>
    </recommendedName>
</protein>
<sequence length="224" mass="22888">MSYSRRLLCAFSSALMLVGLNCAASRAAEKITVSYGPFGRSIAVSDLRQLLETGSAPPDLASVLSVVGQQERDSLLGGLKFKVPLNVVVLDKILRSPQGDQLLSQIAGATSLPGGVEKLALRSALIGAAASDDGLGILSFLEAYPTQTLKIDLAAVQKLMKSGSLLGGFMGGQFSGGDAPAVTPEAPSDKSAPSPEADAPSSEATEDPADAAAPESSSDDKPNE</sequence>
<proteinExistence type="predicted"/>
<feature type="domain" description="DUF1400" evidence="3">
    <location>
        <begin position="27"/>
        <end position="152"/>
    </location>
</feature>
<dbReference type="Pfam" id="PF07176">
    <property type="entry name" value="DUF1400"/>
    <property type="match status" value="1"/>
</dbReference>
<feature type="chain" id="PRO_5002746696" description="DUF1400 domain-containing protein" evidence="2">
    <location>
        <begin position="28"/>
        <end position="224"/>
    </location>
</feature>
<dbReference type="AlphaFoldDB" id="B0C9G7"/>
<reference evidence="4 5" key="1">
    <citation type="journal article" date="2008" name="Proc. Natl. Acad. Sci. U.S.A.">
        <title>Niche adaptation and genome expansion in the chlorophyll d-producing cyanobacterium Acaryochloris marina.</title>
        <authorList>
            <person name="Swingley W.D."/>
            <person name="Chen M."/>
            <person name="Cheung P.C."/>
            <person name="Conrad A.L."/>
            <person name="Dejesa L.C."/>
            <person name="Hao J."/>
            <person name="Honchak B.M."/>
            <person name="Karbach L.E."/>
            <person name="Kurdoglu A."/>
            <person name="Lahiri S."/>
            <person name="Mastrian S.D."/>
            <person name="Miyashita H."/>
            <person name="Page L."/>
            <person name="Ramakrishna P."/>
            <person name="Satoh S."/>
            <person name="Sattley W.M."/>
            <person name="Shimada Y."/>
            <person name="Taylor H.L."/>
            <person name="Tomo T."/>
            <person name="Tsuchiya T."/>
            <person name="Wang Z.T."/>
            <person name="Raymond J."/>
            <person name="Mimuro M."/>
            <person name="Blankenship R.E."/>
            <person name="Touchman J.W."/>
        </authorList>
    </citation>
    <scope>NUCLEOTIDE SEQUENCE [LARGE SCALE GENOMIC DNA]</scope>
    <source>
        <strain evidence="5">MBIC 11017</strain>
    </source>
</reference>
<organism evidence="4 5">
    <name type="scientific">Acaryochloris marina (strain MBIC 11017)</name>
    <dbReference type="NCBI Taxonomy" id="329726"/>
    <lineage>
        <taxon>Bacteria</taxon>
        <taxon>Bacillati</taxon>
        <taxon>Cyanobacteriota</taxon>
        <taxon>Cyanophyceae</taxon>
        <taxon>Acaryochloridales</taxon>
        <taxon>Acaryochloridaceae</taxon>
        <taxon>Acaryochloris</taxon>
    </lineage>
</organism>
<gene>
    <name evidence="4" type="ordered locus">AM1_3996</name>
</gene>
<dbReference type="STRING" id="329726.AM1_3996"/>
<dbReference type="EMBL" id="CP000828">
    <property type="protein sequence ID" value="ABW28980.1"/>
    <property type="molecule type" value="Genomic_DNA"/>
</dbReference>
<evidence type="ECO:0000313" key="4">
    <source>
        <dbReference type="EMBL" id="ABW28980.1"/>
    </source>
</evidence>
<keyword evidence="2" id="KW-0732">Signal</keyword>
<evidence type="ECO:0000313" key="5">
    <source>
        <dbReference type="Proteomes" id="UP000000268"/>
    </source>
</evidence>